<dbReference type="SMART" id="SM00749">
    <property type="entry name" value="BON"/>
    <property type="match status" value="2"/>
</dbReference>
<gene>
    <name evidence="3" type="ORF">CARN7_1641</name>
</gene>
<evidence type="ECO:0000256" key="1">
    <source>
        <dbReference type="ARBA" id="ARBA00022729"/>
    </source>
</evidence>
<dbReference type="InterPro" id="IPR014004">
    <property type="entry name" value="Transpt-assoc_nodulatn_dom_bac"/>
</dbReference>
<evidence type="ECO:0000259" key="2">
    <source>
        <dbReference type="PROSITE" id="PS50914"/>
    </source>
</evidence>
<accession>E6QUB9</accession>
<dbReference type="Gene3D" id="3.40.1520.20">
    <property type="match status" value="1"/>
</dbReference>
<dbReference type="AlphaFoldDB" id="E6QUB9"/>
<sequence length="193" mass="20602">MQKFVLLLLSMGLISQLSGCVPLAVVGVGAGIAVVGSDSRTSAIYLDDKEIELRAANRISVLYPASLVHANTNSFNRAVLLTGQVPDEKARQRVEEVVRAVPDVAKVYNQLQIGKPTDLSTRSNDVYLDAAVQSRLIRAGTVPISGVKVVTENGVVYLMGSLTPEQANIATTIARNTQGVSSVVTLFEQHQAE</sequence>
<proteinExistence type="predicted"/>
<dbReference type="InterPro" id="IPR007055">
    <property type="entry name" value="BON_dom"/>
</dbReference>
<dbReference type="EMBL" id="CABR01000109">
    <property type="protein sequence ID" value="CBI10841.1"/>
    <property type="molecule type" value="Genomic_DNA"/>
</dbReference>
<dbReference type="PANTHER" id="PTHR34606">
    <property type="entry name" value="BON DOMAIN-CONTAINING PROTEIN"/>
    <property type="match status" value="1"/>
</dbReference>
<feature type="domain" description="BON" evidence="2">
    <location>
        <begin position="47"/>
        <end position="115"/>
    </location>
</feature>
<feature type="domain" description="BON" evidence="2">
    <location>
        <begin position="124"/>
        <end position="191"/>
    </location>
</feature>
<keyword evidence="1" id="KW-0732">Signal</keyword>
<protein>
    <submittedName>
        <fullName evidence="3">Putative hemolysin</fullName>
    </submittedName>
</protein>
<comment type="caution">
    <text evidence="3">The sequence shown here is derived from an EMBL/GenBank/DDBJ whole genome shotgun (WGS) entry which is preliminary data.</text>
</comment>
<name>E6QUB9_9ZZZZ</name>
<reference evidence="3" key="1">
    <citation type="submission" date="2009-10" db="EMBL/GenBank/DDBJ databases">
        <title>Diversity of trophic interactions inside an arsenic-rich microbial ecosystem.</title>
        <authorList>
            <person name="Bertin P.N."/>
            <person name="Heinrich-Salmeron A."/>
            <person name="Pelletier E."/>
            <person name="Goulhen-Chollet F."/>
            <person name="Arsene-Ploetze F."/>
            <person name="Gallien S."/>
            <person name="Calteau A."/>
            <person name="Vallenet D."/>
            <person name="Casiot C."/>
            <person name="Chane-Woon-Ming B."/>
            <person name="Giloteaux L."/>
            <person name="Barakat M."/>
            <person name="Bonnefoy V."/>
            <person name="Bruneel O."/>
            <person name="Chandler M."/>
            <person name="Cleiss J."/>
            <person name="Duran R."/>
            <person name="Elbaz-Poulichet F."/>
            <person name="Fonknechten N."/>
            <person name="Lauga B."/>
            <person name="Mornico D."/>
            <person name="Ortet P."/>
            <person name="Schaeffer C."/>
            <person name="Siguier P."/>
            <person name="Alexander Thil Smith A."/>
            <person name="Van Dorsselaer A."/>
            <person name="Weissenbach J."/>
            <person name="Medigue C."/>
            <person name="Le Paslier D."/>
        </authorList>
    </citation>
    <scope>NUCLEOTIDE SEQUENCE</scope>
</reference>
<dbReference type="Pfam" id="PF04972">
    <property type="entry name" value="BON"/>
    <property type="match status" value="2"/>
</dbReference>
<evidence type="ECO:0000313" key="3">
    <source>
        <dbReference type="EMBL" id="CBI10841.1"/>
    </source>
</evidence>
<organism evidence="3">
    <name type="scientific">mine drainage metagenome</name>
    <dbReference type="NCBI Taxonomy" id="410659"/>
    <lineage>
        <taxon>unclassified sequences</taxon>
        <taxon>metagenomes</taxon>
        <taxon>ecological metagenomes</taxon>
    </lineage>
</organism>
<dbReference type="PANTHER" id="PTHR34606:SF4">
    <property type="entry name" value="OUTER MEMBRANE LIPOPROTEIN DOLP"/>
    <property type="match status" value="1"/>
</dbReference>
<dbReference type="InterPro" id="IPR051686">
    <property type="entry name" value="Lipoprotein_DolP"/>
</dbReference>
<dbReference type="PROSITE" id="PS50914">
    <property type="entry name" value="BON"/>
    <property type="match status" value="2"/>
</dbReference>